<dbReference type="InterPro" id="IPR009057">
    <property type="entry name" value="Homeodomain-like_sf"/>
</dbReference>
<feature type="domain" description="HTH tetR-type" evidence="4">
    <location>
        <begin position="19"/>
        <end position="79"/>
    </location>
</feature>
<accession>A0ABU4C4J6</accession>
<evidence type="ECO:0000313" key="6">
    <source>
        <dbReference type="Proteomes" id="UP001185927"/>
    </source>
</evidence>
<dbReference type="Gene3D" id="1.10.357.10">
    <property type="entry name" value="Tetracycline Repressor, domain 2"/>
    <property type="match status" value="1"/>
</dbReference>
<feature type="region of interest" description="Disordered" evidence="3">
    <location>
        <begin position="1"/>
        <end position="21"/>
    </location>
</feature>
<evidence type="ECO:0000259" key="4">
    <source>
        <dbReference type="PROSITE" id="PS50977"/>
    </source>
</evidence>
<dbReference type="PANTHER" id="PTHR43479:SF11">
    <property type="entry name" value="ACREF_ENVCD OPERON REPRESSOR-RELATED"/>
    <property type="match status" value="1"/>
</dbReference>
<dbReference type="RefSeq" id="WP_317545842.1">
    <property type="nucleotide sequence ID" value="NZ_JAWLKB010000045.1"/>
</dbReference>
<feature type="DNA-binding region" description="H-T-H motif" evidence="2">
    <location>
        <begin position="42"/>
        <end position="61"/>
    </location>
</feature>
<name>A0ABU4C4J6_RHOGO</name>
<proteinExistence type="predicted"/>
<dbReference type="PRINTS" id="PR00455">
    <property type="entry name" value="HTHTETR"/>
</dbReference>
<comment type="caution">
    <text evidence="5">The sequence shown here is derived from an EMBL/GenBank/DDBJ whole genome shotgun (WGS) entry which is preliminary data.</text>
</comment>
<gene>
    <name evidence="5" type="ORF">R3Q16_32900</name>
</gene>
<evidence type="ECO:0000256" key="1">
    <source>
        <dbReference type="ARBA" id="ARBA00023125"/>
    </source>
</evidence>
<dbReference type="PANTHER" id="PTHR43479">
    <property type="entry name" value="ACREF/ENVCD OPERON REPRESSOR-RELATED"/>
    <property type="match status" value="1"/>
</dbReference>
<evidence type="ECO:0000256" key="3">
    <source>
        <dbReference type="SAM" id="MobiDB-lite"/>
    </source>
</evidence>
<dbReference type="EMBL" id="JAWLKB010000045">
    <property type="protein sequence ID" value="MDV6271412.1"/>
    <property type="molecule type" value="Genomic_DNA"/>
</dbReference>
<keyword evidence="6" id="KW-1185">Reference proteome</keyword>
<reference evidence="5 6" key="1">
    <citation type="submission" date="2023-10" db="EMBL/GenBank/DDBJ databases">
        <title>Development of a sustainable strategy for remediation of hydrocarbon-contaminated territories based on the waste exchange concept.</title>
        <authorList>
            <person name="Krivoruchko A."/>
        </authorList>
    </citation>
    <scope>NUCLEOTIDE SEQUENCE [LARGE SCALE GENOMIC DNA]</scope>
    <source>
        <strain evidence="5 6">IEGM 1203</strain>
    </source>
</reference>
<evidence type="ECO:0000256" key="2">
    <source>
        <dbReference type="PROSITE-ProRule" id="PRU00335"/>
    </source>
</evidence>
<evidence type="ECO:0000313" key="5">
    <source>
        <dbReference type="EMBL" id="MDV6271412.1"/>
    </source>
</evidence>
<dbReference type="InterPro" id="IPR001647">
    <property type="entry name" value="HTH_TetR"/>
</dbReference>
<protein>
    <submittedName>
        <fullName evidence="5">Helix-turn-helix domain-containing protein</fullName>
    </submittedName>
</protein>
<organism evidence="5 6">
    <name type="scientific">Rhodococcus globerulus</name>
    <dbReference type="NCBI Taxonomy" id="33008"/>
    <lineage>
        <taxon>Bacteria</taxon>
        <taxon>Bacillati</taxon>
        <taxon>Actinomycetota</taxon>
        <taxon>Actinomycetes</taxon>
        <taxon>Mycobacteriales</taxon>
        <taxon>Nocardiaceae</taxon>
        <taxon>Rhodococcus</taxon>
    </lineage>
</organism>
<keyword evidence="1 2" id="KW-0238">DNA-binding</keyword>
<sequence length="201" mass="22570">MTPRKPSTDQPTLRERQRSTVRSDLAHSAMALLDEKGWSEVTAADIAQTAGISVRTFYRHFATKSDALWPILHEHMKNQHKAFIDSDETDIVERAADALVISFESSQGGLESAHRTYRLLLGTDDLTSVWLRATVESEAGYTAAIETAFPEFSDPHEARLIAAIIVTCIRVALFDWIYDRPETLRAHAVRALDRAALRRPI</sequence>
<dbReference type="Pfam" id="PF00440">
    <property type="entry name" value="TetR_N"/>
    <property type="match status" value="1"/>
</dbReference>
<dbReference type="SUPFAM" id="SSF46689">
    <property type="entry name" value="Homeodomain-like"/>
    <property type="match status" value="1"/>
</dbReference>
<dbReference type="PROSITE" id="PS50977">
    <property type="entry name" value="HTH_TETR_2"/>
    <property type="match status" value="1"/>
</dbReference>
<dbReference type="InterPro" id="IPR050624">
    <property type="entry name" value="HTH-type_Tx_Regulator"/>
</dbReference>
<dbReference type="Proteomes" id="UP001185927">
    <property type="component" value="Unassembled WGS sequence"/>
</dbReference>